<dbReference type="GO" id="GO:0009432">
    <property type="term" value="P:SOS response"/>
    <property type="evidence" value="ECO:0007669"/>
    <property type="project" value="TreeGrafter"/>
</dbReference>
<comment type="similarity">
    <text evidence="1">Belongs to the DNA polymerase type-Y family.</text>
</comment>
<dbReference type="InterPro" id="IPR050116">
    <property type="entry name" value="DNA_polymerase-Y"/>
</dbReference>
<dbReference type="Gene3D" id="3.40.1170.60">
    <property type="match status" value="1"/>
</dbReference>
<dbReference type="Proteomes" id="UP000257317">
    <property type="component" value="Unassembled WGS sequence"/>
</dbReference>
<dbReference type="InterPro" id="IPR043502">
    <property type="entry name" value="DNA/RNA_pol_sf"/>
</dbReference>
<keyword evidence="5" id="KW-0239">DNA-directed DNA polymerase</keyword>
<dbReference type="PROSITE" id="PS50173">
    <property type="entry name" value="UMUC"/>
    <property type="match status" value="1"/>
</dbReference>
<evidence type="ECO:0000256" key="5">
    <source>
        <dbReference type="ARBA" id="ARBA00022932"/>
    </source>
</evidence>
<dbReference type="RefSeq" id="WP_117118749.1">
    <property type="nucleotide sequence ID" value="NZ_BFBY01000013.1"/>
</dbReference>
<reference evidence="8" key="1">
    <citation type="submission" date="2018-03" db="EMBL/GenBank/DDBJ databases">
        <title>New taxa in the Lactobacillus gasseri group.</title>
        <authorList>
            <person name="Tanizawa Y."/>
            <person name="Tohno M."/>
            <person name="Endo A."/>
            <person name="Arita M."/>
        </authorList>
    </citation>
    <scope>NUCLEOTIDE SEQUENCE [LARGE SCALE GENOMIC DNA]</scope>
    <source>
        <strain evidence="8">DSM 24759</strain>
    </source>
</reference>
<dbReference type="CDD" id="cd01700">
    <property type="entry name" value="PolY_Pol_V_umuC"/>
    <property type="match status" value="1"/>
</dbReference>
<dbReference type="InterPro" id="IPR036775">
    <property type="entry name" value="DNA_pol_Y-fam_lit_finger_sf"/>
</dbReference>
<dbReference type="Gene3D" id="1.10.150.20">
    <property type="entry name" value="5' to 3' exonuclease, C-terminal subdomain"/>
    <property type="match status" value="1"/>
</dbReference>
<evidence type="ECO:0000313" key="7">
    <source>
        <dbReference type="EMBL" id="GBG05422.1"/>
    </source>
</evidence>
<dbReference type="InterPro" id="IPR043128">
    <property type="entry name" value="Rev_trsase/Diguanyl_cyclase"/>
</dbReference>
<dbReference type="Pfam" id="PF11799">
    <property type="entry name" value="IMS_C"/>
    <property type="match status" value="1"/>
</dbReference>
<feature type="domain" description="UmuC" evidence="6">
    <location>
        <begin position="12"/>
        <end position="206"/>
    </location>
</feature>
<dbReference type="GO" id="GO:0005829">
    <property type="term" value="C:cytosol"/>
    <property type="evidence" value="ECO:0007669"/>
    <property type="project" value="TreeGrafter"/>
</dbReference>
<dbReference type="PANTHER" id="PTHR11076:SF35">
    <property type="entry name" value="DNA REPAIR PROTEIN HOMOLOG YOBH"/>
    <property type="match status" value="1"/>
</dbReference>
<gene>
    <name evidence="7" type="ORF">LrDSM24759_13360</name>
</gene>
<dbReference type="Gene3D" id="3.30.1490.100">
    <property type="entry name" value="DNA polymerase, Y-family, little finger domain"/>
    <property type="match status" value="1"/>
</dbReference>
<evidence type="ECO:0000256" key="4">
    <source>
        <dbReference type="ARBA" id="ARBA00022705"/>
    </source>
</evidence>
<dbReference type="InterPro" id="IPR017961">
    <property type="entry name" value="DNA_pol_Y-fam_little_finger"/>
</dbReference>
<evidence type="ECO:0000256" key="3">
    <source>
        <dbReference type="ARBA" id="ARBA00022695"/>
    </source>
</evidence>
<keyword evidence="3" id="KW-0548">Nucleotidyltransferase</keyword>
<dbReference type="AlphaFoldDB" id="A0A2Z6TH45"/>
<keyword evidence="8" id="KW-1185">Reference proteome</keyword>
<dbReference type="PANTHER" id="PTHR11076">
    <property type="entry name" value="DNA REPAIR POLYMERASE UMUC / TRANSFERASE FAMILY MEMBER"/>
    <property type="match status" value="1"/>
</dbReference>
<evidence type="ECO:0000256" key="2">
    <source>
        <dbReference type="ARBA" id="ARBA00022457"/>
    </source>
</evidence>
<dbReference type="SUPFAM" id="SSF56672">
    <property type="entry name" value="DNA/RNA polymerases"/>
    <property type="match status" value="1"/>
</dbReference>
<dbReference type="GO" id="GO:0006281">
    <property type="term" value="P:DNA repair"/>
    <property type="evidence" value="ECO:0007669"/>
    <property type="project" value="InterPro"/>
</dbReference>
<dbReference type="InterPro" id="IPR001126">
    <property type="entry name" value="UmuC"/>
</dbReference>
<keyword evidence="5" id="KW-0808">Transferase</keyword>
<comment type="caution">
    <text evidence="7">The sequence shown here is derived from an EMBL/GenBank/DDBJ whole genome shotgun (WGS) entry which is preliminary data.</text>
</comment>
<name>A0A2Z6TH45_9LACO</name>
<proteinExistence type="inferred from homology"/>
<dbReference type="OrthoDB" id="9808813at2"/>
<sequence>MYDYRYEPKHLIFMIDNKSFYASCECIRLGLNPMTTALCVISRQPNTNGGLILASSPLAKKKYGLKNVMRMRQLPKETETPDLYRVDPHMNLYIKKALEIKQIFLHYCAEEDLHTYSIDESMLDMTKSWHLFGKDPYEVARKIQKEIHDKLGLYTTCGIGENPLLAKLAMDISAKHRLSMIDFWHYIEVPDTIWKIKNLEDVWGINKNTAHHLRKLGIHNMYQLAHFNPDRLHREFGIIGDQLFAMSWGVDRSIISQKPKINEKSYSNSQVLERDYQVQREIEVVLREIGEQVAARIRKRRLQTSLITLHIGYALSCDSSRGFTRNERIAPTNNNEKLTRELIGIFRNNWHGEPVRRIGISYGKLSPENLQQLDFFTSPRHQINAFQIDHTIDRIRKDYGFASVVKASSLLPGATAIKRSNLVGGHTGGNAYE</sequence>
<keyword evidence="4" id="KW-0235">DNA replication</keyword>
<dbReference type="GO" id="GO:0003887">
    <property type="term" value="F:DNA-directed DNA polymerase activity"/>
    <property type="evidence" value="ECO:0007669"/>
    <property type="project" value="UniProtKB-KW"/>
</dbReference>
<dbReference type="Pfam" id="PF00817">
    <property type="entry name" value="IMS"/>
    <property type="match status" value="1"/>
</dbReference>
<protein>
    <submittedName>
        <fullName evidence="7">Excinuclease ABC subunit A</fullName>
    </submittedName>
</protein>
<dbReference type="GO" id="GO:0003684">
    <property type="term" value="F:damaged DNA binding"/>
    <property type="evidence" value="ECO:0007669"/>
    <property type="project" value="InterPro"/>
</dbReference>
<dbReference type="EMBL" id="BFBY01000013">
    <property type="protein sequence ID" value="GBG05422.1"/>
    <property type="molecule type" value="Genomic_DNA"/>
</dbReference>
<evidence type="ECO:0000259" key="6">
    <source>
        <dbReference type="PROSITE" id="PS50173"/>
    </source>
</evidence>
<evidence type="ECO:0000256" key="1">
    <source>
        <dbReference type="ARBA" id="ARBA00010945"/>
    </source>
</evidence>
<keyword evidence="2" id="KW-0515">Mutator protein</keyword>
<accession>A0A2Z6TH45</accession>
<dbReference type="Gene3D" id="3.30.70.270">
    <property type="match status" value="1"/>
</dbReference>
<dbReference type="GO" id="GO:0042276">
    <property type="term" value="P:error-prone translesion synthesis"/>
    <property type="evidence" value="ECO:0007669"/>
    <property type="project" value="TreeGrafter"/>
</dbReference>
<dbReference type="SUPFAM" id="SSF100879">
    <property type="entry name" value="Lesion bypass DNA polymerase (Y-family), little finger domain"/>
    <property type="match status" value="1"/>
</dbReference>
<organism evidence="7 8">
    <name type="scientific">Lactobacillus rodentium</name>
    <dbReference type="NCBI Taxonomy" id="947835"/>
    <lineage>
        <taxon>Bacteria</taxon>
        <taxon>Bacillati</taxon>
        <taxon>Bacillota</taxon>
        <taxon>Bacilli</taxon>
        <taxon>Lactobacillales</taxon>
        <taxon>Lactobacillaceae</taxon>
        <taxon>Lactobacillus</taxon>
    </lineage>
</organism>
<dbReference type="GO" id="GO:0006260">
    <property type="term" value="P:DNA replication"/>
    <property type="evidence" value="ECO:0007669"/>
    <property type="project" value="UniProtKB-KW"/>
</dbReference>
<evidence type="ECO:0000313" key="8">
    <source>
        <dbReference type="Proteomes" id="UP000257317"/>
    </source>
</evidence>